<accession>A0A1L0CNF9</accession>
<feature type="region of interest" description="Disordered" evidence="1">
    <location>
        <begin position="112"/>
        <end position="155"/>
    </location>
</feature>
<dbReference type="InterPro" id="IPR029178">
    <property type="entry name" value="Ecm11_C"/>
</dbReference>
<dbReference type="Pfam" id="PF15463">
    <property type="entry name" value="ECM11"/>
    <property type="match status" value="1"/>
</dbReference>
<gene>
    <name evidence="3" type="ORF">HGUI_02193</name>
</gene>
<feature type="region of interest" description="Disordered" evidence="1">
    <location>
        <begin position="23"/>
        <end position="62"/>
    </location>
</feature>
<evidence type="ECO:0000313" key="4">
    <source>
        <dbReference type="Proteomes" id="UP000183365"/>
    </source>
</evidence>
<evidence type="ECO:0000313" key="3">
    <source>
        <dbReference type="EMBL" id="SGZ39993.1"/>
    </source>
</evidence>
<dbReference type="EMBL" id="FQNF01000036">
    <property type="protein sequence ID" value="SGZ39993.1"/>
    <property type="molecule type" value="Genomic_DNA"/>
</dbReference>
<dbReference type="AlphaFoldDB" id="A0A1L0CNF9"/>
<keyword evidence="4" id="KW-1185">Reference proteome</keyword>
<dbReference type="Proteomes" id="UP000183365">
    <property type="component" value="Unassembled WGS sequence"/>
</dbReference>
<reference evidence="4" key="1">
    <citation type="submission" date="2016-11" db="EMBL/GenBank/DDBJ databases">
        <authorList>
            <person name="Guldener U."/>
        </authorList>
    </citation>
    <scope>NUCLEOTIDE SEQUENCE [LARGE SCALE GENOMIC DNA]</scope>
</reference>
<protein>
    <recommendedName>
        <fullName evidence="2">Extracellular mutant protein 11 C-terminal domain-containing protein</fullName>
    </recommendedName>
</protein>
<name>A0A1L0CNF9_9ASCO</name>
<proteinExistence type="predicted"/>
<dbReference type="VEuPathDB" id="FungiDB:HGUI_02193"/>
<dbReference type="OrthoDB" id="4056678at2759"/>
<feature type="compositionally biased region" description="Polar residues" evidence="1">
    <location>
        <begin position="52"/>
        <end position="62"/>
    </location>
</feature>
<evidence type="ECO:0000259" key="2">
    <source>
        <dbReference type="Pfam" id="PF15463"/>
    </source>
</evidence>
<sequence>MSDKQNKQIPDVLSMDIKKMDKAEFQPVKHLIKSKQDTSPYKHRNPNKKQKYSPSNNIDPSQITSILKGSKTESNDSQGKKYKVTFDENLNLEHTLTSSELSLTNNEILKKPCVQTSPKKRENKLGSPNKISTLSPNKIEKKTSPKKSPTKTRSVDSEVAILTKHKYTPIQELSLSRKDCEENARFCGLNINMNSEEFHKKVFSQSQDKQQISQYSGLSIDEWLKKGNELLEQKSKITKQIMAARIRSSYAHKIITDHINARAEALEAWQNNVHEQDKKFTSQMKMFLNDD</sequence>
<organism evidence="3 4">
    <name type="scientific">Hanseniaspora guilliermondii</name>
    <dbReference type="NCBI Taxonomy" id="56406"/>
    <lineage>
        <taxon>Eukaryota</taxon>
        <taxon>Fungi</taxon>
        <taxon>Dikarya</taxon>
        <taxon>Ascomycota</taxon>
        <taxon>Saccharomycotina</taxon>
        <taxon>Saccharomycetes</taxon>
        <taxon>Saccharomycodales</taxon>
        <taxon>Saccharomycodaceae</taxon>
        <taxon>Hanseniaspora</taxon>
    </lineage>
</organism>
<feature type="compositionally biased region" description="Basic residues" evidence="1">
    <location>
        <begin position="41"/>
        <end position="51"/>
    </location>
</feature>
<feature type="domain" description="Extracellular mutant protein 11 C-terminal" evidence="2">
    <location>
        <begin position="156"/>
        <end position="276"/>
    </location>
</feature>
<evidence type="ECO:0000256" key="1">
    <source>
        <dbReference type="SAM" id="MobiDB-lite"/>
    </source>
</evidence>